<keyword evidence="1" id="KW-1133">Transmembrane helix</keyword>
<keyword evidence="1" id="KW-0812">Transmembrane</keyword>
<evidence type="ECO:0000313" key="3">
    <source>
        <dbReference type="Proteomes" id="UP000324222"/>
    </source>
</evidence>
<organism evidence="2 3">
    <name type="scientific">Portunus trituberculatus</name>
    <name type="common">Swimming crab</name>
    <name type="synonym">Neptunus trituberculatus</name>
    <dbReference type="NCBI Taxonomy" id="210409"/>
    <lineage>
        <taxon>Eukaryota</taxon>
        <taxon>Metazoa</taxon>
        <taxon>Ecdysozoa</taxon>
        <taxon>Arthropoda</taxon>
        <taxon>Crustacea</taxon>
        <taxon>Multicrustacea</taxon>
        <taxon>Malacostraca</taxon>
        <taxon>Eumalacostraca</taxon>
        <taxon>Eucarida</taxon>
        <taxon>Decapoda</taxon>
        <taxon>Pleocyemata</taxon>
        <taxon>Brachyura</taxon>
        <taxon>Eubrachyura</taxon>
        <taxon>Portunoidea</taxon>
        <taxon>Portunidae</taxon>
        <taxon>Portuninae</taxon>
        <taxon>Portunus</taxon>
    </lineage>
</organism>
<dbReference type="Proteomes" id="UP000324222">
    <property type="component" value="Unassembled WGS sequence"/>
</dbReference>
<name>A0A5B7ESY4_PORTR</name>
<keyword evidence="3" id="KW-1185">Reference proteome</keyword>
<keyword evidence="1" id="KW-0472">Membrane</keyword>
<dbReference type="AlphaFoldDB" id="A0A5B7ESY4"/>
<dbReference type="EMBL" id="VSRR010003403">
    <property type="protein sequence ID" value="MPC36003.1"/>
    <property type="molecule type" value="Genomic_DNA"/>
</dbReference>
<evidence type="ECO:0000313" key="2">
    <source>
        <dbReference type="EMBL" id="MPC36003.1"/>
    </source>
</evidence>
<comment type="caution">
    <text evidence="2">The sequence shown here is derived from an EMBL/GenBank/DDBJ whole genome shotgun (WGS) entry which is preliminary data.</text>
</comment>
<accession>A0A5B7ESY4</accession>
<feature type="transmembrane region" description="Helical" evidence="1">
    <location>
        <begin position="6"/>
        <end position="26"/>
    </location>
</feature>
<proteinExistence type="predicted"/>
<reference evidence="2 3" key="1">
    <citation type="submission" date="2019-05" db="EMBL/GenBank/DDBJ databases">
        <title>Another draft genome of Portunus trituberculatus and its Hox gene families provides insights of decapod evolution.</title>
        <authorList>
            <person name="Jeong J.-H."/>
            <person name="Song I."/>
            <person name="Kim S."/>
            <person name="Choi T."/>
            <person name="Kim D."/>
            <person name="Ryu S."/>
            <person name="Kim W."/>
        </authorList>
    </citation>
    <scope>NUCLEOTIDE SEQUENCE [LARGE SCALE GENOMIC DNA]</scope>
    <source>
        <tissue evidence="2">Muscle</tissue>
    </source>
</reference>
<sequence>MNYLALQYYAAFSYSFCLLFGGFIQLQKLMSGLR</sequence>
<protein>
    <submittedName>
        <fullName evidence="2">Uncharacterized protein</fullName>
    </submittedName>
</protein>
<gene>
    <name evidence="2" type="ORF">E2C01_029444</name>
</gene>
<evidence type="ECO:0000256" key="1">
    <source>
        <dbReference type="SAM" id="Phobius"/>
    </source>
</evidence>